<dbReference type="InterPro" id="IPR057746">
    <property type="entry name" value="CpnT-like_N"/>
</dbReference>
<dbReference type="RefSeq" id="WP_225270214.1">
    <property type="nucleotide sequence ID" value="NZ_CP084058.1"/>
</dbReference>
<organism evidence="3">
    <name type="scientific">Nonomuraea gerenzanensis</name>
    <dbReference type="NCBI Taxonomy" id="93944"/>
    <lineage>
        <taxon>Bacteria</taxon>
        <taxon>Bacillati</taxon>
        <taxon>Actinomycetota</taxon>
        <taxon>Actinomycetes</taxon>
        <taxon>Streptosporangiales</taxon>
        <taxon>Streptosporangiaceae</taxon>
        <taxon>Nonomuraea</taxon>
    </lineage>
</organism>
<name>A0A1M4DW37_9ACTN</name>
<feature type="region of interest" description="Disordered" evidence="1">
    <location>
        <begin position="190"/>
        <end position="307"/>
    </location>
</feature>
<evidence type="ECO:0000256" key="1">
    <source>
        <dbReference type="SAM" id="MobiDB-lite"/>
    </source>
</evidence>
<reference evidence="3" key="1">
    <citation type="submission" date="2016-04" db="EMBL/GenBank/DDBJ databases">
        <authorList>
            <person name="Evans L.H."/>
            <person name="Alamgir A."/>
            <person name="Owens N."/>
            <person name="Weber N.D."/>
            <person name="Virtaneva K."/>
            <person name="Barbian K."/>
            <person name="Babar A."/>
            <person name="Rosenke K."/>
        </authorList>
    </citation>
    <scope>NUCLEOTIDE SEQUENCE</scope>
    <source>
        <strain evidence="3">Nono1</strain>
    </source>
</reference>
<feature type="compositionally biased region" description="Basic and acidic residues" evidence="1">
    <location>
        <begin position="253"/>
        <end position="263"/>
    </location>
</feature>
<feature type="compositionally biased region" description="Basic and acidic residues" evidence="1">
    <location>
        <begin position="293"/>
        <end position="307"/>
    </location>
</feature>
<accession>A0A1M4DW37</accession>
<feature type="compositionally biased region" description="Basic and acidic residues" evidence="1">
    <location>
        <begin position="272"/>
        <end position="284"/>
    </location>
</feature>
<evidence type="ECO:0000259" key="2">
    <source>
        <dbReference type="Pfam" id="PF25547"/>
    </source>
</evidence>
<dbReference type="Pfam" id="PF25547">
    <property type="entry name" value="WXG100_2"/>
    <property type="match status" value="1"/>
</dbReference>
<dbReference type="EMBL" id="LT559118">
    <property type="protein sequence ID" value="SBO90786.1"/>
    <property type="molecule type" value="Genomic_DNA"/>
</dbReference>
<feature type="domain" description="Outer membrane channel protein CpnT-like N-terminal" evidence="2">
    <location>
        <begin position="19"/>
        <end position="148"/>
    </location>
</feature>
<evidence type="ECO:0000313" key="3">
    <source>
        <dbReference type="EMBL" id="SBO90786.1"/>
    </source>
</evidence>
<feature type="compositionally biased region" description="Gly residues" evidence="1">
    <location>
        <begin position="239"/>
        <end position="249"/>
    </location>
</feature>
<gene>
    <name evidence="3" type="ORF">BN4615_P300</name>
</gene>
<sequence length="328" mass="34825">MGLMLSPELNGFLSMLGIPWPNIDEDEIKKDANAWRTVQAGAEPAGAQADGGIRRAQQAHRGDSAEALARHWNRVGGNEGHLAQAAAATRMAPVALDGTAAIVSAVKVAVGTQAVAGLTSVVQALAFTGGVGVAAATARMYLARNAMARVLREGAEGTGKVVAPRLVSKVTTPLYKILDDLRRPMGGTPALAGAGARVPVRTSGLRNPTGPRSVRDGMAQMVRRNNRDNSGGRGRGRGRGGGSSGGSSGGNWFRRDSTGKVHGELPNGTRGMSEEQGKAARDALRGSIRKRRQEQDRLGQEVGHEERIRREQEALRKIEEEGKRKKWW</sequence>
<protein>
    <submittedName>
        <fullName evidence="3">Rhs protein</fullName>
    </submittedName>
</protein>
<dbReference type="AlphaFoldDB" id="A0A1M4DW37"/>
<proteinExistence type="predicted"/>